<gene>
    <name evidence="1" type="ORF">LCGC14_1690330</name>
</gene>
<name>A0A0F9HLD9_9ZZZZ</name>
<reference evidence="1" key="1">
    <citation type="journal article" date="2015" name="Nature">
        <title>Complex archaea that bridge the gap between prokaryotes and eukaryotes.</title>
        <authorList>
            <person name="Spang A."/>
            <person name="Saw J.H."/>
            <person name="Jorgensen S.L."/>
            <person name="Zaremba-Niedzwiedzka K."/>
            <person name="Martijn J."/>
            <person name="Lind A.E."/>
            <person name="van Eijk R."/>
            <person name="Schleper C."/>
            <person name="Guy L."/>
            <person name="Ettema T.J."/>
        </authorList>
    </citation>
    <scope>NUCLEOTIDE SEQUENCE</scope>
</reference>
<organism evidence="1">
    <name type="scientific">marine sediment metagenome</name>
    <dbReference type="NCBI Taxonomy" id="412755"/>
    <lineage>
        <taxon>unclassified sequences</taxon>
        <taxon>metagenomes</taxon>
        <taxon>ecological metagenomes</taxon>
    </lineage>
</organism>
<sequence>MAFEFTGQKKNFNEVIIRPKFDSGKTNLLDIQNAAGTNKFKVTGAGNTTVEGTMAITGASTLTGAVSVTGVTTPTGGIAAISSVLGARTFWGGGIGPTLATMGTDTACDDGSRWVTSVFIPHNVTLTGIAYLIGSVGGTDDVIVELKDSTGASVANSILDDSVIVGTAANIQSVPFTSTYAAIGPASFFLVCQFNGTTAKLRTHVIPGLPFATDKIAGTFATLAAITAPTTFTASEGPVLGTY</sequence>
<dbReference type="AlphaFoldDB" id="A0A0F9HLD9"/>
<comment type="caution">
    <text evidence="1">The sequence shown here is derived from an EMBL/GenBank/DDBJ whole genome shotgun (WGS) entry which is preliminary data.</text>
</comment>
<proteinExistence type="predicted"/>
<evidence type="ECO:0000313" key="1">
    <source>
        <dbReference type="EMBL" id="KKM15992.1"/>
    </source>
</evidence>
<protein>
    <submittedName>
        <fullName evidence="1">Uncharacterized protein</fullName>
    </submittedName>
</protein>
<accession>A0A0F9HLD9</accession>
<dbReference type="EMBL" id="LAZR01014777">
    <property type="protein sequence ID" value="KKM15992.1"/>
    <property type="molecule type" value="Genomic_DNA"/>
</dbReference>